<evidence type="ECO:0000313" key="1">
    <source>
        <dbReference type="EMBL" id="CAH6719104.1"/>
    </source>
</evidence>
<keyword evidence="2" id="KW-1185">Reference proteome</keyword>
<dbReference type="Proteomes" id="UP001152531">
    <property type="component" value="Unassembled WGS sequence"/>
</dbReference>
<name>A0ACA9Y2U7_9ASCO</name>
<comment type="caution">
    <text evidence="1">The sequence shown here is derived from an EMBL/GenBank/DDBJ whole genome shotgun (WGS) entry which is preliminary data.</text>
</comment>
<proteinExistence type="predicted"/>
<accession>A0ACA9Y2U7</accession>
<evidence type="ECO:0000313" key="2">
    <source>
        <dbReference type="Proteomes" id="UP001152531"/>
    </source>
</evidence>
<reference evidence="1" key="1">
    <citation type="submission" date="2022-06" db="EMBL/GenBank/DDBJ databases">
        <authorList>
            <person name="Legras J.-L."/>
            <person name="Devillers H."/>
            <person name="Grondin C."/>
        </authorList>
    </citation>
    <scope>NUCLEOTIDE SEQUENCE</scope>
    <source>
        <strain evidence="1">CLIB 1444</strain>
    </source>
</reference>
<organism evidence="1 2">
    <name type="scientific">[Candida] jaroonii</name>
    <dbReference type="NCBI Taxonomy" id="467808"/>
    <lineage>
        <taxon>Eukaryota</taxon>
        <taxon>Fungi</taxon>
        <taxon>Dikarya</taxon>
        <taxon>Ascomycota</taxon>
        <taxon>Saccharomycotina</taxon>
        <taxon>Pichiomycetes</taxon>
        <taxon>Debaryomycetaceae</taxon>
        <taxon>Yamadazyma</taxon>
    </lineage>
</organism>
<protein>
    <submittedName>
        <fullName evidence="1">Transcription and mRNA export factor Sus1p</fullName>
    </submittedName>
</protein>
<gene>
    <name evidence="1" type="primary">SUS1</name>
    <name evidence="1" type="ORF">CLIB1444_02S01046</name>
</gene>
<sequence length="100" mass="11753">MTQDQELEQIKSKIQDHLISSGTYETINQNLKLKLYESGWYDKISSLTLKELQSNNDNNEPINFNDLFQFVKPKAEDLVPNEVKNEIMDKIKDYLEDITQ</sequence>
<dbReference type="EMBL" id="CALSDN010000002">
    <property type="protein sequence ID" value="CAH6719104.1"/>
    <property type="molecule type" value="Genomic_DNA"/>
</dbReference>